<evidence type="ECO:0008006" key="3">
    <source>
        <dbReference type="Google" id="ProtNLM"/>
    </source>
</evidence>
<dbReference type="Proteomes" id="UP000270342">
    <property type="component" value="Unassembled WGS sequence"/>
</dbReference>
<reference evidence="1 2" key="1">
    <citation type="submission" date="2018-10" db="EMBL/GenBank/DDBJ databases">
        <title>Robbsia sp. DHC34, isolated from soil.</title>
        <authorList>
            <person name="Gao Z.-H."/>
            <person name="Qiu L.-H."/>
        </authorList>
    </citation>
    <scope>NUCLEOTIDE SEQUENCE [LARGE SCALE GENOMIC DNA]</scope>
    <source>
        <strain evidence="1 2">DHC34</strain>
    </source>
</reference>
<keyword evidence="2" id="KW-1185">Reference proteome</keyword>
<comment type="caution">
    <text evidence="1">The sequence shown here is derived from an EMBL/GenBank/DDBJ whole genome shotgun (WGS) entry which is preliminary data.</text>
</comment>
<evidence type="ECO:0000313" key="2">
    <source>
        <dbReference type="Proteomes" id="UP000270342"/>
    </source>
</evidence>
<evidence type="ECO:0000313" key="1">
    <source>
        <dbReference type="EMBL" id="RKP49568.1"/>
    </source>
</evidence>
<dbReference type="AlphaFoldDB" id="A0A494XGB6"/>
<organism evidence="1 2">
    <name type="scientific">Pararobbsia silviterrae</name>
    <dbReference type="NCBI Taxonomy" id="1792498"/>
    <lineage>
        <taxon>Bacteria</taxon>
        <taxon>Pseudomonadati</taxon>
        <taxon>Pseudomonadota</taxon>
        <taxon>Betaproteobacteria</taxon>
        <taxon>Burkholderiales</taxon>
        <taxon>Burkholderiaceae</taxon>
        <taxon>Pararobbsia</taxon>
    </lineage>
</organism>
<protein>
    <recommendedName>
        <fullName evidence="3">DUF3022 domain-containing protein</fullName>
    </recommendedName>
</protein>
<accession>A0A494XGB6</accession>
<sequence>MSSASDWLELVLRSDFPPQAEFQESTRPDSVEISWVQDGTSSRPSHSRPLRIVVDRSVVNRWIEAREPEQEFISERVRAMIQYALVVDLHRTHRAHVERTLEIRCDMIDVWLSAP</sequence>
<proteinExistence type="predicted"/>
<dbReference type="EMBL" id="RBZU01000010">
    <property type="protein sequence ID" value="RKP49568.1"/>
    <property type="molecule type" value="Genomic_DNA"/>
</dbReference>
<gene>
    <name evidence="1" type="ORF">D7S86_19895</name>
</gene>
<name>A0A494XGB6_9BURK</name>